<dbReference type="Proteomes" id="UP000008694">
    <property type="component" value="Unassembled WGS sequence"/>
</dbReference>
<protein>
    <submittedName>
        <fullName evidence="1">Uncharacterized protein</fullName>
    </submittedName>
</protein>
<organism evidence="2">
    <name type="scientific">Arabidopsis lyrata subsp. lyrata</name>
    <name type="common">Lyre-leaved rock-cress</name>
    <dbReference type="NCBI Taxonomy" id="81972"/>
    <lineage>
        <taxon>Eukaryota</taxon>
        <taxon>Viridiplantae</taxon>
        <taxon>Streptophyta</taxon>
        <taxon>Embryophyta</taxon>
        <taxon>Tracheophyta</taxon>
        <taxon>Spermatophyta</taxon>
        <taxon>Magnoliopsida</taxon>
        <taxon>eudicotyledons</taxon>
        <taxon>Gunneridae</taxon>
        <taxon>Pentapetalae</taxon>
        <taxon>rosids</taxon>
        <taxon>malvids</taxon>
        <taxon>Brassicales</taxon>
        <taxon>Brassicaceae</taxon>
        <taxon>Camelineae</taxon>
        <taxon>Arabidopsis</taxon>
    </lineage>
</organism>
<dbReference type="EMBL" id="GL348719">
    <property type="protein sequence ID" value="EFH43245.1"/>
    <property type="molecule type" value="Genomic_DNA"/>
</dbReference>
<dbReference type="HOGENOM" id="CLU_2797421_0_0_1"/>
<evidence type="ECO:0000313" key="1">
    <source>
        <dbReference type="EMBL" id="EFH43245.1"/>
    </source>
</evidence>
<name>D7MB30_ARALL</name>
<dbReference type="AlphaFoldDB" id="D7MB30"/>
<keyword evidence="2" id="KW-1185">Reference proteome</keyword>
<proteinExistence type="predicted"/>
<gene>
    <name evidence="1" type="ORF">ARALYDRAFT_912670</name>
</gene>
<dbReference type="Gramene" id="scaffold_700412.1">
    <property type="protein sequence ID" value="scaffold_700412.1"/>
    <property type="gene ID" value="scaffold_700412.1"/>
</dbReference>
<accession>D7MB30</accession>
<sequence length="68" mass="7678">MPTGIFPVIAVPSDSGFCPVSSSSFNGDDRFLFGKSCSHERFWPLVSLLVVDQFYTDCFVFLVFNKFQ</sequence>
<reference evidence="2" key="1">
    <citation type="journal article" date="2011" name="Nat. Genet.">
        <title>The Arabidopsis lyrata genome sequence and the basis of rapid genome size change.</title>
        <authorList>
            <person name="Hu T.T."/>
            <person name="Pattyn P."/>
            <person name="Bakker E.G."/>
            <person name="Cao J."/>
            <person name="Cheng J.-F."/>
            <person name="Clark R.M."/>
            <person name="Fahlgren N."/>
            <person name="Fawcett J.A."/>
            <person name="Grimwood J."/>
            <person name="Gundlach H."/>
            <person name="Haberer G."/>
            <person name="Hollister J.D."/>
            <person name="Ossowski S."/>
            <person name="Ottilar R.P."/>
            <person name="Salamov A.A."/>
            <person name="Schneeberger K."/>
            <person name="Spannagl M."/>
            <person name="Wang X."/>
            <person name="Yang L."/>
            <person name="Nasrallah M.E."/>
            <person name="Bergelson J."/>
            <person name="Carrington J.C."/>
            <person name="Gaut B.S."/>
            <person name="Schmutz J."/>
            <person name="Mayer K.F.X."/>
            <person name="Van de Peer Y."/>
            <person name="Grigoriev I.V."/>
            <person name="Nordborg M."/>
            <person name="Weigel D."/>
            <person name="Guo Y.-L."/>
        </authorList>
    </citation>
    <scope>NUCLEOTIDE SEQUENCE [LARGE SCALE GENOMIC DNA]</scope>
    <source>
        <strain evidence="2">cv. MN47</strain>
    </source>
</reference>
<evidence type="ECO:0000313" key="2">
    <source>
        <dbReference type="Proteomes" id="UP000008694"/>
    </source>
</evidence>